<evidence type="ECO:0000256" key="13">
    <source>
        <dbReference type="ARBA" id="ARBA00034003"/>
    </source>
</evidence>
<dbReference type="EC" id="6.5.1.1" evidence="1"/>
<organism evidence="15 16">
    <name type="scientific">Fuerstiella marisgermanici</name>
    <dbReference type="NCBI Taxonomy" id="1891926"/>
    <lineage>
        <taxon>Bacteria</taxon>
        <taxon>Pseudomonadati</taxon>
        <taxon>Planctomycetota</taxon>
        <taxon>Planctomycetia</taxon>
        <taxon>Planctomycetales</taxon>
        <taxon>Planctomycetaceae</taxon>
        <taxon>Fuerstiella</taxon>
    </lineage>
</organism>
<evidence type="ECO:0000256" key="5">
    <source>
        <dbReference type="ARBA" id="ARBA00022723"/>
    </source>
</evidence>
<keyword evidence="16" id="KW-1185">Reference proteome</keyword>
<dbReference type="Pfam" id="PF01068">
    <property type="entry name" value="DNA_ligase_A_M"/>
    <property type="match status" value="1"/>
</dbReference>
<keyword evidence="5" id="KW-0479">Metal-binding</keyword>
<dbReference type="GO" id="GO:0005524">
    <property type="term" value="F:ATP binding"/>
    <property type="evidence" value="ECO:0007669"/>
    <property type="project" value="UniProtKB-KW"/>
</dbReference>
<evidence type="ECO:0000256" key="8">
    <source>
        <dbReference type="ARBA" id="ARBA00022840"/>
    </source>
</evidence>
<sequence length="531" mass="60827">MKRFSQLYTSLDATTKTTGKTAVLVDYFSEADPADAAWAIYFLSGKKLQRLVPMKLLRTWSAEVAGIEDWMFDECYEVVGDLAEVMALILPAPQSQSDVPLHEWVTQRLLPLKKLCEPEQRSAMVEYWQQLDQTERFVLHKLMTGAFRVGVSQKMVVKALAQRFGLPSEVLAHRLMGDWEPSAEFFNSLMNADTGDAHISQPYPFFLAHPLEAYVETLGPVTDWQAEWKWDGIRAQLLKRDDQFFIWSRGEELMTDRFPELTAIADSVPNGSAVDGEIVAFKDGGILPFSQMQRRIGRKKPGKKILSDIPVSFIAFDLLEWQGRDVREEPLTFRRQQLQGIVDAVATENPNTAIQLSKELPCQSWSDLAELRQQSRENQAEGLMLKRRDSPYRVGRPRGDWWKWKIEPYTVDAVLTYAQRGSGRRASLYSDYTFGIWNDGELVTFAKAYSGLTDEEIAEVDRFVRANTLERFGPVRSVTPKLVFELAFENIQVSKRHKSGIAVRFPRIIRWRHDLKIEAADSLEYVKAMIE</sequence>
<comment type="catalytic activity">
    <reaction evidence="13">
        <text>ATP + (deoxyribonucleotide)n-3'-hydroxyl + 5'-phospho-(deoxyribonucleotide)m = (deoxyribonucleotide)n+m + AMP + diphosphate.</text>
        <dbReference type="EC" id="6.5.1.1"/>
    </reaction>
</comment>
<keyword evidence="6" id="KW-0547">Nucleotide-binding</keyword>
<dbReference type="Pfam" id="PF04679">
    <property type="entry name" value="DNA_ligase_A_C"/>
    <property type="match status" value="1"/>
</dbReference>
<dbReference type="SUPFAM" id="SSF117018">
    <property type="entry name" value="ATP-dependent DNA ligase DNA-binding domain"/>
    <property type="match status" value="1"/>
</dbReference>
<dbReference type="Pfam" id="PF04675">
    <property type="entry name" value="DNA_ligase_A_N"/>
    <property type="match status" value="1"/>
</dbReference>
<evidence type="ECO:0000313" key="16">
    <source>
        <dbReference type="Proteomes" id="UP000187735"/>
    </source>
</evidence>
<evidence type="ECO:0000256" key="11">
    <source>
        <dbReference type="ARBA" id="ARBA00023204"/>
    </source>
</evidence>
<dbReference type="InterPro" id="IPR016059">
    <property type="entry name" value="DNA_ligase_ATP-dep_CS"/>
</dbReference>
<dbReference type="GO" id="GO:0006260">
    <property type="term" value="P:DNA replication"/>
    <property type="evidence" value="ECO:0007669"/>
    <property type="project" value="UniProtKB-KW"/>
</dbReference>
<dbReference type="AlphaFoldDB" id="A0A1P8WE15"/>
<proteinExistence type="predicted"/>
<keyword evidence="7" id="KW-0227">DNA damage</keyword>
<dbReference type="Gene3D" id="1.10.3260.10">
    <property type="entry name" value="DNA ligase, ATP-dependent, N-terminal domain"/>
    <property type="match status" value="1"/>
</dbReference>
<evidence type="ECO:0000256" key="4">
    <source>
        <dbReference type="ARBA" id="ARBA00022705"/>
    </source>
</evidence>
<keyword evidence="10" id="KW-0233">DNA recombination</keyword>
<reference evidence="15 16" key="1">
    <citation type="journal article" date="2016" name="Front. Microbiol.">
        <title>Fuerstia marisgermanicae gen. nov., sp. nov., an Unusual Member of the Phylum Planctomycetes from the German Wadden Sea.</title>
        <authorList>
            <person name="Kohn T."/>
            <person name="Heuer A."/>
            <person name="Jogler M."/>
            <person name="Vollmers J."/>
            <person name="Boedeker C."/>
            <person name="Bunk B."/>
            <person name="Rast P."/>
            <person name="Borchert D."/>
            <person name="Glockner I."/>
            <person name="Freese H.M."/>
            <person name="Klenk H.P."/>
            <person name="Overmann J."/>
            <person name="Kaster A.K."/>
            <person name="Rohde M."/>
            <person name="Wiegand S."/>
            <person name="Jogler C."/>
        </authorList>
    </citation>
    <scope>NUCLEOTIDE SEQUENCE [LARGE SCALE GENOMIC DNA]</scope>
    <source>
        <strain evidence="15 16">NH11</strain>
    </source>
</reference>
<dbReference type="Gene3D" id="2.40.50.140">
    <property type="entry name" value="Nucleic acid-binding proteins"/>
    <property type="match status" value="1"/>
</dbReference>
<keyword evidence="3" id="KW-0132">Cell division</keyword>
<evidence type="ECO:0000256" key="3">
    <source>
        <dbReference type="ARBA" id="ARBA00022618"/>
    </source>
</evidence>
<dbReference type="GO" id="GO:0003910">
    <property type="term" value="F:DNA ligase (ATP) activity"/>
    <property type="evidence" value="ECO:0007669"/>
    <property type="project" value="UniProtKB-EC"/>
</dbReference>
<dbReference type="PROSITE" id="PS00697">
    <property type="entry name" value="DNA_LIGASE_A1"/>
    <property type="match status" value="1"/>
</dbReference>
<dbReference type="InterPro" id="IPR050191">
    <property type="entry name" value="ATP-dep_DNA_ligase"/>
</dbReference>
<dbReference type="InterPro" id="IPR012310">
    <property type="entry name" value="DNA_ligase_ATP-dep_cent"/>
</dbReference>
<dbReference type="STRING" id="1891926.Fuma_01889"/>
<keyword evidence="11" id="KW-0234">DNA repair</keyword>
<feature type="domain" description="ATP-dependent DNA ligase family profile" evidence="14">
    <location>
        <begin position="304"/>
        <end position="438"/>
    </location>
</feature>
<keyword evidence="2 15" id="KW-0436">Ligase</keyword>
<dbReference type="InterPro" id="IPR012340">
    <property type="entry name" value="NA-bd_OB-fold"/>
</dbReference>
<keyword evidence="8" id="KW-0067">ATP-binding</keyword>
<dbReference type="SUPFAM" id="SSF50249">
    <property type="entry name" value="Nucleic acid-binding proteins"/>
    <property type="match status" value="1"/>
</dbReference>
<keyword evidence="9" id="KW-0460">Magnesium</keyword>
<dbReference type="OrthoDB" id="9767858at2"/>
<name>A0A1P8WE15_9PLAN</name>
<evidence type="ECO:0000256" key="9">
    <source>
        <dbReference type="ARBA" id="ARBA00022842"/>
    </source>
</evidence>
<evidence type="ECO:0000256" key="7">
    <source>
        <dbReference type="ARBA" id="ARBA00022763"/>
    </source>
</evidence>
<dbReference type="PANTHER" id="PTHR45674:SF13">
    <property type="entry name" value="DNA LIGASE-RELATED"/>
    <property type="match status" value="1"/>
</dbReference>
<evidence type="ECO:0000256" key="12">
    <source>
        <dbReference type="ARBA" id="ARBA00023306"/>
    </source>
</evidence>
<dbReference type="CDD" id="cd07972">
    <property type="entry name" value="OBF_DNA_ligase_Arch_LigB"/>
    <property type="match status" value="1"/>
</dbReference>
<evidence type="ECO:0000313" key="15">
    <source>
        <dbReference type="EMBL" id="APZ92279.1"/>
    </source>
</evidence>
<accession>A0A1P8WE15</accession>
<dbReference type="NCBIfam" id="NF006701">
    <property type="entry name" value="PRK09247.1"/>
    <property type="match status" value="1"/>
</dbReference>
<dbReference type="InterPro" id="IPR012308">
    <property type="entry name" value="DNA_ligase_ATP-dep_N"/>
</dbReference>
<dbReference type="InterPro" id="IPR026333">
    <property type="entry name" value="ATP_dep_DNA_lig_pp_1105_fam"/>
</dbReference>
<dbReference type="EMBL" id="CP017641">
    <property type="protein sequence ID" value="APZ92279.1"/>
    <property type="molecule type" value="Genomic_DNA"/>
</dbReference>
<gene>
    <name evidence="15" type="ORF">Fuma_01889</name>
</gene>
<dbReference type="GO" id="GO:0003677">
    <property type="term" value="F:DNA binding"/>
    <property type="evidence" value="ECO:0007669"/>
    <property type="project" value="InterPro"/>
</dbReference>
<dbReference type="PROSITE" id="PS50160">
    <property type="entry name" value="DNA_LIGASE_A3"/>
    <property type="match status" value="1"/>
</dbReference>
<dbReference type="GO" id="GO:0051301">
    <property type="term" value="P:cell division"/>
    <property type="evidence" value="ECO:0007669"/>
    <property type="project" value="UniProtKB-KW"/>
</dbReference>
<dbReference type="PANTHER" id="PTHR45674">
    <property type="entry name" value="DNA LIGASE 1/3 FAMILY MEMBER"/>
    <property type="match status" value="1"/>
</dbReference>
<dbReference type="GO" id="GO:0046872">
    <property type="term" value="F:metal ion binding"/>
    <property type="evidence" value="ECO:0007669"/>
    <property type="project" value="UniProtKB-KW"/>
</dbReference>
<dbReference type="SUPFAM" id="SSF56091">
    <property type="entry name" value="DNA ligase/mRNA capping enzyme, catalytic domain"/>
    <property type="match status" value="1"/>
</dbReference>
<evidence type="ECO:0000259" key="14">
    <source>
        <dbReference type="PROSITE" id="PS50160"/>
    </source>
</evidence>
<dbReference type="GO" id="GO:0006281">
    <property type="term" value="P:DNA repair"/>
    <property type="evidence" value="ECO:0007669"/>
    <property type="project" value="UniProtKB-KW"/>
</dbReference>
<dbReference type="NCBIfam" id="TIGR04120">
    <property type="entry name" value="DNA_lig_bact"/>
    <property type="match status" value="1"/>
</dbReference>
<dbReference type="CDD" id="cd07897">
    <property type="entry name" value="Adenylation_DNA_ligase_Bac1"/>
    <property type="match status" value="1"/>
</dbReference>
<dbReference type="GO" id="GO:0006310">
    <property type="term" value="P:DNA recombination"/>
    <property type="evidence" value="ECO:0007669"/>
    <property type="project" value="UniProtKB-KW"/>
</dbReference>
<dbReference type="RefSeq" id="WP_077023922.1">
    <property type="nucleotide sequence ID" value="NZ_CP017641.1"/>
</dbReference>
<evidence type="ECO:0000256" key="1">
    <source>
        <dbReference type="ARBA" id="ARBA00012727"/>
    </source>
</evidence>
<dbReference type="InterPro" id="IPR036599">
    <property type="entry name" value="DNA_ligase_N_sf"/>
</dbReference>
<dbReference type="KEGG" id="fmr:Fuma_01889"/>
<dbReference type="Proteomes" id="UP000187735">
    <property type="component" value="Chromosome"/>
</dbReference>
<dbReference type="InterPro" id="IPR012309">
    <property type="entry name" value="DNA_ligase_ATP-dep_C"/>
</dbReference>
<evidence type="ECO:0000256" key="6">
    <source>
        <dbReference type="ARBA" id="ARBA00022741"/>
    </source>
</evidence>
<keyword evidence="4" id="KW-0235">DNA replication</keyword>
<protein>
    <recommendedName>
        <fullName evidence="1">DNA ligase (ATP)</fullName>
        <ecNumber evidence="1">6.5.1.1</ecNumber>
    </recommendedName>
</protein>
<evidence type="ECO:0000256" key="10">
    <source>
        <dbReference type="ARBA" id="ARBA00023172"/>
    </source>
</evidence>
<keyword evidence="12" id="KW-0131">Cell cycle</keyword>
<dbReference type="Gene3D" id="3.30.470.30">
    <property type="entry name" value="DNA ligase/mRNA capping enzyme"/>
    <property type="match status" value="1"/>
</dbReference>
<evidence type="ECO:0000256" key="2">
    <source>
        <dbReference type="ARBA" id="ARBA00022598"/>
    </source>
</evidence>